<evidence type="ECO:0000256" key="1">
    <source>
        <dbReference type="ARBA" id="ARBA00008655"/>
    </source>
</evidence>
<gene>
    <name evidence="5" type="ORF">Aory04_001259000</name>
</gene>
<dbReference type="InterPro" id="IPR032098">
    <property type="entry name" value="Acyltransf_C"/>
</dbReference>
<reference evidence="5" key="1">
    <citation type="submission" date="2023-04" db="EMBL/GenBank/DDBJ databases">
        <title>Aspergillus oryzae NBRC 4228.</title>
        <authorList>
            <person name="Ichikawa N."/>
            <person name="Sato H."/>
            <person name="Tonouchi N."/>
        </authorList>
    </citation>
    <scope>NUCLEOTIDE SEQUENCE</scope>
    <source>
        <strain evidence="5">NBRC 4228</strain>
    </source>
</reference>
<feature type="domain" description="Acyltransferase C-terminal" evidence="4">
    <location>
        <begin position="1"/>
        <end position="45"/>
    </location>
</feature>
<keyword evidence="3" id="KW-0012">Acyltransferase</keyword>
<name>A0AAN4YTM1_ASPOZ</name>
<dbReference type="PANTHER" id="PTHR10983:SF16">
    <property type="entry name" value="LYSOCARDIOLIPIN ACYLTRANSFERASE 1"/>
    <property type="match status" value="1"/>
</dbReference>
<sequence length="103" mass="11789">MYWRRFAVSDIPLNDQKEFDAWLRARWTEKDQLLDEYFETGRFPSDLAGFVDNVDVSESLKAAAAAGYVEVFVRLGHWSEIGRIFMVLIGAALLCKVPKLLGF</sequence>
<proteinExistence type="inferred from homology"/>
<dbReference type="PANTHER" id="PTHR10983">
    <property type="entry name" value="1-ACYLGLYCEROL-3-PHOSPHATE ACYLTRANSFERASE-RELATED"/>
    <property type="match status" value="1"/>
</dbReference>
<evidence type="ECO:0000313" key="6">
    <source>
        <dbReference type="Proteomes" id="UP001165205"/>
    </source>
</evidence>
<accession>A0AAN4YTM1</accession>
<organism evidence="5 6">
    <name type="scientific">Aspergillus oryzae</name>
    <name type="common">Yellow koji mold</name>
    <dbReference type="NCBI Taxonomy" id="5062"/>
    <lineage>
        <taxon>Eukaryota</taxon>
        <taxon>Fungi</taxon>
        <taxon>Dikarya</taxon>
        <taxon>Ascomycota</taxon>
        <taxon>Pezizomycotina</taxon>
        <taxon>Eurotiomycetes</taxon>
        <taxon>Eurotiomycetidae</taxon>
        <taxon>Eurotiales</taxon>
        <taxon>Aspergillaceae</taxon>
        <taxon>Aspergillus</taxon>
        <taxon>Aspergillus subgen. Circumdati</taxon>
    </lineage>
</organism>
<keyword evidence="2" id="KW-0808">Transferase</keyword>
<comment type="similarity">
    <text evidence="1">Belongs to the 1-acyl-sn-glycerol-3-phosphate acyltransferase family.</text>
</comment>
<dbReference type="EMBL" id="BSYA01000259">
    <property type="protein sequence ID" value="GMG37791.1"/>
    <property type="molecule type" value="Genomic_DNA"/>
</dbReference>
<evidence type="ECO:0000259" key="4">
    <source>
        <dbReference type="Pfam" id="PF16076"/>
    </source>
</evidence>
<dbReference type="Proteomes" id="UP001165205">
    <property type="component" value="Unassembled WGS sequence"/>
</dbReference>
<protein>
    <submittedName>
        <fullName evidence="5">Unnamed protein product</fullName>
    </submittedName>
</protein>
<dbReference type="Pfam" id="PF16076">
    <property type="entry name" value="Acyltransf_C"/>
    <property type="match status" value="1"/>
</dbReference>
<dbReference type="AlphaFoldDB" id="A0AAN4YTM1"/>
<dbReference type="GO" id="GO:0016746">
    <property type="term" value="F:acyltransferase activity"/>
    <property type="evidence" value="ECO:0007669"/>
    <property type="project" value="UniProtKB-KW"/>
</dbReference>
<evidence type="ECO:0000313" key="5">
    <source>
        <dbReference type="EMBL" id="GMG37791.1"/>
    </source>
</evidence>
<comment type="caution">
    <text evidence="5">The sequence shown here is derived from an EMBL/GenBank/DDBJ whole genome shotgun (WGS) entry which is preliminary data.</text>
</comment>
<dbReference type="GO" id="GO:0036149">
    <property type="term" value="P:phosphatidylinositol acyl-chain remodeling"/>
    <property type="evidence" value="ECO:0007669"/>
    <property type="project" value="TreeGrafter"/>
</dbReference>
<evidence type="ECO:0000256" key="3">
    <source>
        <dbReference type="ARBA" id="ARBA00023315"/>
    </source>
</evidence>
<evidence type="ECO:0000256" key="2">
    <source>
        <dbReference type="ARBA" id="ARBA00022679"/>
    </source>
</evidence>
<dbReference type="GO" id="GO:0005783">
    <property type="term" value="C:endoplasmic reticulum"/>
    <property type="evidence" value="ECO:0007669"/>
    <property type="project" value="TreeGrafter"/>
</dbReference>